<reference evidence="4 5" key="1">
    <citation type="submission" date="2019-06" db="EMBL/GenBank/DDBJ databases">
        <title>Sequencing the genomes of 1000 actinobacteria strains.</title>
        <authorList>
            <person name="Klenk H.-P."/>
        </authorList>
    </citation>
    <scope>NUCLEOTIDE SEQUENCE [LARGE SCALE GENOMIC DNA]</scope>
    <source>
        <strain evidence="4 5">DSM 18082</strain>
    </source>
</reference>
<dbReference type="InterPro" id="IPR000182">
    <property type="entry name" value="GNAT_dom"/>
</dbReference>
<accession>A0A542ZK71</accession>
<keyword evidence="4" id="KW-0689">Ribosomal protein</keyword>
<dbReference type="SUPFAM" id="SSF55729">
    <property type="entry name" value="Acyl-CoA N-acyltransferases (Nat)"/>
    <property type="match status" value="1"/>
</dbReference>
<dbReference type="AlphaFoldDB" id="A0A542ZK71"/>
<dbReference type="PANTHER" id="PTHR43877">
    <property type="entry name" value="AMINOALKYLPHOSPHONATE N-ACETYLTRANSFERASE-RELATED-RELATED"/>
    <property type="match status" value="1"/>
</dbReference>
<keyword evidence="4" id="KW-0687">Ribonucleoprotein</keyword>
<dbReference type="GO" id="GO:0005840">
    <property type="term" value="C:ribosome"/>
    <property type="evidence" value="ECO:0007669"/>
    <property type="project" value="UniProtKB-KW"/>
</dbReference>
<dbReference type="Gene3D" id="3.40.630.30">
    <property type="match status" value="1"/>
</dbReference>
<dbReference type="Pfam" id="PF00583">
    <property type="entry name" value="Acetyltransf_1"/>
    <property type="match status" value="1"/>
</dbReference>
<evidence type="ECO:0000256" key="1">
    <source>
        <dbReference type="ARBA" id="ARBA00022679"/>
    </source>
</evidence>
<name>A0A542ZK71_9MICO</name>
<dbReference type="PROSITE" id="PS51186">
    <property type="entry name" value="GNAT"/>
    <property type="match status" value="1"/>
</dbReference>
<keyword evidence="5" id="KW-1185">Reference proteome</keyword>
<gene>
    <name evidence="4" type="ORF">FB474_2084</name>
</gene>
<dbReference type="InterPro" id="IPR016181">
    <property type="entry name" value="Acyl_CoA_acyltransferase"/>
</dbReference>
<evidence type="ECO:0000259" key="3">
    <source>
        <dbReference type="PROSITE" id="PS51186"/>
    </source>
</evidence>
<sequence>MSRPQVSVRPVSPSQNELFTQLWLAARVEAGGSLESATRAASEGRVAAALAREDVRAYLAFHDGQAVGYMVLTHSPLSGLTDTPCVCIDQLYVAETARRQGAAKALLTAAATYAERFGADQIATCVPSQGRDANRFFARLGFSSYVVKRVTTTAGLRRKLQGEEHRGGLELVLQQRRRSLRARTGRMGDRQLVG</sequence>
<comment type="caution">
    <text evidence="4">The sequence shown here is derived from an EMBL/GenBank/DDBJ whole genome shotgun (WGS) entry which is preliminary data.</text>
</comment>
<keyword evidence="1" id="KW-0808">Transferase</keyword>
<evidence type="ECO:0000313" key="4">
    <source>
        <dbReference type="EMBL" id="TQL60688.1"/>
    </source>
</evidence>
<keyword evidence="2" id="KW-0012">Acyltransferase</keyword>
<evidence type="ECO:0000256" key="2">
    <source>
        <dbReference type="ARBA" id="ARBA00023315"/>
    </source>
</evidence>
<proteinExistence type="predicted"/>
<evidence type="ECO:0000313" key="5">
    <source>
        <dbReference type="Proteomes" id="UP000319514"/>
    </source>
</evidence>
<dbReference type="EMBL" id="VFOQ01000001">
    <property type="protein sequence ID" value="TQL60688.1"/>
    <property type="molecule type" value="Genomic_DNA"/>
</dbReference>
<protein>
    <submittedName>
        <fullName evidence="4">Ribosomal protein S18 acetylase RimI-like enzyme</fullName>
    </submittedName>
</protein>
<dbReference type="InterPro" id="IPR050832">
    <property type="entry name" value="Bact_Acetyltransf"/>
</dbReference>
<feature type="domain" description="N-acetyltransferase" evidence="3">
    <location>
        <begin position="6"/>
        <end position="163"/>
    </location>
</feature>
<dbReference type="Proteomes" id="UP000319514">
    <property type="component" value="Unassembled WGS sequence"/>
</dbReference>
<organism evidence="4 5">
    <name type="scientific">Oryzihumus leptocrescens</name>
    <dbReference type="NCBI Taxonomy" id="297536"/>
    <lineage>
        <taxon>Bacteria</taxon>
        <taxon>Bacillati</taxon>
        <taxon>Actinomycetota</taxon>
        <taxon>Actinomycetes</taxon>
        <taxon>Micrococcales</taxon>
        <taxon>Intrasporangiaceae</taxon>
        <taxon>Oryzihumus</taxon>
    </lineage>
</organism>
<dbReference type="CDD" id="cd04301">
    <property type="entry name" value="NAT_SF"/>
    <property type="match status" value="1"/>
</dbReference>
<dbReference type="GO" id="GO:0016747">
    <property type="term" value="F:acyltransferase activity, transferring groups other than amino-acyl groups"/>
    <property type="evidence" value="ECO:0007669"/>
    <property type="project" value="InterPro"/>
</dbReference>